<proteinExistence type="predicted"/>
<reference evidence="2 3" key="1">
    <citation type="submission" date="2021-01" db="EMBL/GenBank/DDBJ databases">
        <title>Whole genome shotgun sequence of Catellatospora bangladeshensis NBRC 107357.</title>
        <authorList>
            <person name="Komaki H."/>
            <person name="Tamura T."/>
        </authorList>
    </citation>
    <scope>NUCLEOTIDE SEQUENCE [LARGE SCALE GENOMIC DNA]</scope>
    <source>
        <strain evidence="2 3">NBRC 107357</strain>
    </source>
</reference>
<name>A0A8J3JMB1_9ACTN</name>
<dbReference type="AlphaFoldDB" id="A0A8J3JMB1"/>
<evidence type="ECO:0000313" key="3">
    <source>
        <dbReference type="Proteomes" id="UP000601223"/>
    </source>
</evidence>
<keyword evidence="1" id="KW-1133">Transmembrane helix</keyword>
<sequence>MSLKVYTALAARLRVLTDPALRDRGEGPIPHVVMIAMMAAAAITIGGLILAVGEDWVDLIPDSMP</sequence>
<dbReference type="Proteomes" id="UP000601223">
    <property type="component" value="Unassembled WGS sequence"/>
</dbReference>
<dbReference type="EMBL" id="BONF01000028">
    <property type="protein sequence ID" value="GIF83266.1"/>
    <property type="molecule type" value="Genomic_DNA"/>
</dbReference>
<protein>
    <submittedName>
        <fullName evidence="2">Uncharacterized protein</fullName>
    </submittedName>
</protein>
<dbReference type="RefSeq" id="WP_203749850.1">
    <property type="nucleotide sequence ID" value="NZ_BONF01000028.1"/>
</dbReference>
<evidence type="ECO:0000313" key="2">
    <source>
        <dbReference type="EMBL" id="GIF83266.1"/>
    </source>
</evidence>
<gene>
    <name evidence="2" type="ORF">Cba03nite_46150</name>
</gene>
<comment type="caution">
    <text evidence="2">The sequence shown here is derived from an EMBL/GenBank/DDBJ whole genome shotgun (WGS) entry which is preliminary data.</text>
</comment>
<organism evidence="2 3">
    <name type="scientific">Catellatospora bangladeshensis</name>
    <dbReference type="NCBI Taxonomy" id="310355"/>
    <lineage>
        <taxon>Bacteria</taxon>
        <taxon>Bacillati</taxon>
        <taxon>Actinomycetota</taxon>
        <taxon>Actinomycetes</taxon>
        <taxon>Micromonosporales</taxon>
        <taxon>Micromonosporaceae</taxon>
        <taxon>Catellatospora</taxon>
    </lineage>
</organism>
<keyword evidence="1" id="KW-0472">Membrane</keyword>
<keyword evidence="1" id="KW-0812">Transmembrane</keyword>
<evidence type="ECO:0000256" key="1">
    <source>
        <dbReference type="SAM" id="Phobius"/>
    </source>
</evidence>
<accession>A0A8J3JMB1</accession>
<feature type="transmembrane region" description="Helical" evidence="1">
    <location>
        <begin position="32"/>
        <end position="53"/>
    </location>
</feature>
<keyword evidence="3" id="KW-1185">Reference proteome</keyword>